<gene>
    <name evidence="2" type="primary">SerJ</name>
</gene>
<evidence type="ECO:0000256" key="1">
    <source>
        <dbReference type="SAM" id="SignalP"/>
    </source>
</evidence>
<feature type="signal peptide" evidence="1">
    <location>
        <begin position="1"/>
        <end position="20"/>
    </location>
</feature>
<evidence type="ECO:0000313" key="2">
    <source>
        <dbReference type="EMBL" id="AAF44706.1"/>
    </source>
</evidence>
<protein>
    <submittedName>
        <fullName evidence="2">J immobilization antigen</fullName>
    </submittedName>
</protein>
<accession>Q9NGR2</accession>
<feature type="chain" id="PRO_5004330459" evidence="1">
    <location>
        <begin position="21"/>
        <end position="438"/>
    </location>
</feature>
<organism evidence="2">
    <name type="scientific">Tetrahymena thermophila</name>
    <dbReference type="NCBI Taxonomy" id="5911"/>
    <lineage>
        <taxon>Eukaryota</taxon>
        <taxon>Sar</taxon>
        <taxon>Alveolata</taxon>
        <taxon>Ciliophora</taxon>
        <taxon>Intramacronucleata</taxon>
        <taxon>Oligohymenophorea</taxon>
        <taxon>Hymenostomatida</taxon>
        <taxon>Tetrahymenina</taxon>
        <taxon>Tetrahymenidae</taxon>
        <taxon>Tetrahymena</taxon>
    </lineage>
</organism>
<dbReference type="EMBL" id="AF242387">
    <property type="protein sequence ID" value="AAF44706.1"/>
    <property type="molecule type" value="mRNA"/>
</dbReference>
<proteinExistence type="evidence at transcript level"/>
<reference evidence="2" key="1">
    <citation type="journal article" date="2000" name="Gene">
        <title>Sequence and expression of the SerJ immobilization antigen gene of Tetrahymena thermophila regulated by dominant epistasis.</title>
        <authorList>
            <person name="Doerder F.P."/>
        </authorList>
    </citation>
    <scope>NUCLEOTIDE SEQUENCE</scope>
</reference>
<sequence>MNKLFAITLVVLSLVSTTYAATAGNNVACSTNGKDCTGCGLGATDVTGSQALFTYVSGNNCKVIDCTVAAGATKTNGWVCSSCNTVASSAQTAGAFYQGTDCISACGANKAANAIQICVTSGNNVACSSSGTDCTGCGTGATNASNAQALFTYVSGNNCKVNDCSATVAAGSKNGWICNSCNGVTGSAQTAGAVYSGTDCATSCTSPQVSNTSKVCTNPPGNNVACSSNGTDCTGCGAGATNASNAQALFTYVSGNNCKVTDCTATVAAGSKNGWICNSCNGVTGSAQTAGAVYQGTDCAASCTSPASANANQVCMTPVAGNNVACSTNSKDCTGCGANATIIGLFTYVSGSNCKVTDCSSTAASTAANLNGWVCNSCNGQTGSNVPAGQQYSGSTCATSCPSGQTASATNSFTCTAGSSNAVKIAFTILFAIFGLLI</sequence>
<keyword evidence="1" id="KW-0732">Signal</keyword>
<name>Q9NGR2_TETTH</name>
<dbReference type="AlphaFoldDB" id="Q9NGR2"/>